<dbReference type="Gene3D" id="2.60.40.1220">
    <property type="match status" value="1"/>
</dbReference>
<keyword evidence="6" id="KW-0186">Copper</keyword>
<comment type="subcellular location">
    <subcellularLocation>
        <location evidence="1">Periplasm</location>
    </subcellularLocation>
</comment>
<dbReference type="SUPFAM" id="SSF81296">
    <property type="entry name" value="E set domains"/>
    <property type="match status" value="1"/>
</dbReference>
<evidence type="ECO:0000313" key="9">
    <source>
        <dbReference type="EMBL" id="MDL2401601.1"/>
    </source>
</evidence>
<comment type="caution">
    <text evidence="9">The sequence shown here is derived from an EMBL/GenBank/DDBJ whole genome shotgun (WGS) entry which is preliminary data.</text>
</comment>
<dbReference type="PANTHER" id="PTHR34820">
    <property type="entry name" value="INNER MEMBRANE PROTEIN YEBZ"/>
    <property type="match status" value="1"/>
</dbReference>
<evidence type="ECO:0000313" key="10">
    <source>
        <dbReference type="Proteomes" id="UP001172645"/>
    </source>
</evidence>
<dbReference type="Pfam" id="PF04234">
    <property type="entry name" value="CopC"/>
    <property type="match status" value="1"/>
</dbReference>
<keyword evidence="4 7" id="KW-0732">Signal</keyword>
<evidence type="ECO:0000256" key="7">
    <source>
        <dbReference type="SAM" id="SignalP"/>
    </source>
</evidence>
<dbReference type="InterPro" id="IPR007348">
    <property type="entry name" value="CopC_dom"/>
</dbReference>
<feature type="domain" description="CopC" evidence="8">
    <location>
        <begin position="25"/>
        <end position="120"/>
    </location>
</feature>
<reference evidence="9" key="1">
    <citation type="submission" date="2023-06" db="EMBL/GenBank/DDBJ databases">
        <title>Phylogenetic Diversity of Rhizobium strains.</title>
        <authorList>
            <person name="Moura F.T."/>
            <person name="Helene L.C.F."/>
            <person name="Hungria M."/>
        </authorList>
    </citation>
    <scope>NUCLEOTIDE SEQUENCE</scope>
    <source>
        <strain evidence="9">CCGE526</strain>
    </source>
</reference>
<proteinExistence type="inferred from homology"/>
<evidence type="ECO:0000256" key="4">
    <source>
        <dbReference type="ARBA" id="ARBA00022729"/>
    </source>
</evidence>
<organism evidence="9 10">
    <name type="scientific">Rhizobium mayense</name>
    <dbReference type="NCBI Taxonomy" id="1312184"/>
    <lineage>
        <taxon>Bacteria</taxon>
        <taxon>Pseudomonadati</taxon>
        <taxon>Pseudomonadota</taxon>
        <taxon>Alphaproteobacteria</taxon>
        <taxon>Hyphomicrobiales</taxon>
        <taxon>Rhizobiaceae</taxon>
        <taxon>Rhizobium/Agrobacterium group</taxon>
        <taxon>Rhizobium</taxon>
    </lineage>
</organism>
<dbReference type="NCBIfam" id="NF033814">
    <property type="entry name" value="copper_CopC"/>
    <property type="match status" value="1"/>
</dbReference>
<dbReference type="RefSeq" id="WP_285870836.1">
    <property type="nucleotide sequence ID" value="NZ_JARFYM010000020.1"/>
</dbReference>
<dbReference type="Proteomes" id="UP001172645">
    <property type="component" value="Unassembled WGS sequence"/>
</dbReference>
<keyword evidence="10" id="KW-1185">Reference proteome</keyword>
<evidence type="ECO:0000256" key="1">
    <source>
        <dbReference type="ARBA" id="ARBA00004418"/>
    </source>
</evidence>
<keyword evidence="5" id="KW-0574">Periplasm</keyword>
<name>A0ABT7JZ30_9HYPH</name>
<feature type="signal peptide" evidence="7">
    <location>
        <begin position="1"/>
        <end position="24"/>
    </location>
</feature>
<evidence type="ECO:0000256" key="2">
    <source>
        <dbReference type="ARBA" id="ARBA00010509"/>
    </source>
</evidence>
<evidence type="ECO:0000256" key="3">
    <source>
        <dbReference type="ARBA" id="ARBA00022723"/>
    </source>
</evidence>
<dbReference type="InterPro" id="IPR047685">
    <property type="entry name" value="CopC-like"/>
</dbReference>
<protein>
    <submittedName>
        <fullName evidence="9">Copper homeostasis periplasmic binding protein CopC</fullName>
    </submittedName>
</protein>
<dbReference type="PANTHER" id="PTHR34820:SF4">
    <property type="entry name" value="INNER MEMBRANE PROTEIN YEBZ"/>
    <property type="match status" value="1"/>
</dbReference>
<accession>A0ABT7JZ30</accession>
<sequence>MTKIIIRLGLAAILAIGLAGQALAHAQLVSATPADKSTVKSSPSELDLTFTEGLNLKFSGIKVTGPDKAAVKLGEPMLMPSDTVLMVPVSETLGAGTYTVEWHALSTDGHKTNGSYTFTVKP</sequence>
<evidence type="ECO:0000256" key="6">
    <source>
        <dbReference type="ARBA" id="ARBA00023008"/>
    </source>
</evidence>
<comment type="similarity">
    <text evidence="2">Belongs to the CopC family.</text>
</comment>
<gene>
    <name evidence="9" type="primary">copC</name>
    <name evidence="9" type="ORF">PY649_22075</name>
</gene>
<dbReference type="InterPro" id="IPR014755">
    <property type="entry name" value="Cu-Rt/internalin_Ig-like"/>
</dbReference>
<feature type="chain" id="PRO_5046981262" evidence="7">
    <location>
        <begin position="25"/>
        <end position="122"/>
    </location>
</feature>
<keyword evidence="3" id="KW-0479">Metal-binding</keyword>
<dbReference type="InterPro" id="IPR032694">
    <property type="entry name" value="CopC/D"/>
</dbReference>
<evidence type="ECO:0000259" key="8">
    <source>
        <dbReference type="Pfam" id="PF04234"/>
    </source>
</evidence>
<dbReference type="InterPro" id="IPR014756">
    <property type="entry name" value="Ig_E-set"/>
</dbReference>
<dbReference type="EMBL" id="JARFYM010000020">
    <property type="protein sequence ID" value="MDL2401601.1"/>
    <property type="molecule type" value="Genomic_DNA"/>
</dbReference>
<evidence type="ECO:0000256" key="5">
    <source>
        <dbReference type="ARBA" id="ARBA00022764"/>
    </source>
</evidence>